<evidence type="ECO:0000313" key="2">
    <source>
        <dbReference type="EnsemblMetazoa" id="GAUT033666-PA"/>
    </source>
</evidence>
<feature type="transmembrane region" description="Helical" evidence="1">
    <location>
        <begin position="93"/>
        <end position="115"/>
    </location>
</feature>
<protein>
    <submittedName>
        <fullName evidence="2">Uncharacterized protein</fullName>
    </submittedName>
</protein>
<keyword evidence="1" id="KW-1133">Transmembrane helix</keyword>
<dbReference type="Proteomes" id="UP000078200">
    <property type="component" value="Unassembled WGS sequence"/>
</dbReference>
<keyword evidence="3" id="KW-1185">Reference proteome</keyword>
<sequence>MVAASSRYPYRLLSRINRWWRPGRPLMLSKKRLAAAQLPKRPENIHINEAMSEEINTTKLRFGCSQQLAVVKAISLGSFFVLVQTYYDRVIGVVAMMPAFDFGWVISVLFAFVVFDL</sequence>
<feature type="transmembrane region" description="Helical" evidence="1">
    <location>
        <begin position="69"/>
        <end position="87"/>
    </location>
</feature>
<dbReference type="AlphaFoldDB" id="A0A1A9VDC8"/>
<keyword evidence="1" id="KW-0472">Membrane</keyword>
<accession>A0A1A9VDC8</accession>
<name>A0A1A9VDC8_GLOAU</name>
<keyword evidence="1" id="KW-0812">Transmembrane</keyword>
<reference evidence="2" key="1">
    <citation type="submission" date="2020-05" db="UniProtKB">
        <authorList>
            <consortium name="EnsemblMetazoa"/>
        </authorList>
    </citation>
    <scope>IDENTIFICATION</scope>
    <source>
        <strain evidence="2">TTRI</strain>
    </source>
</reference>
<organism evidence="2 3">
    <name type="scientific">Glossina austeni</name>
    <name type="common">Savannah tsetse fly</name>
    <dbReference type="NCBI Taxonomy" id="7395"/>
    <lineage>
        <taxon>Eukaryota</taxon>
        <taxon>Metazoa</taxon>
        <taxon>Ecdysozoa</taxon>
        <taxon>Arthropoda</taxon>
        <taxon>Hexapoda</taxon>
        <taxon>Insecta</taxon>
        <taxon>Pterygota</taxon>
        <taxon>Neoptera</taxon>
        <taxon>Endopterygota</taxon>
        <taxon>Diptera</taxon>
        <taxon>Brachycera</taxon>
        <taxon>Muscomorpha</taxon>
        <taxon>Hippoboscoidea</taxon>
        <taxon>Glossinidae</taxon>
        <taxon>Glossina</taxon>
    </lineage>
</organism>
<dbReference type="VEuPathDB" id="VectorBase:GAUT033666"/>
<evidence type="ECO:0000256" key="1">
    <source>
        <dbReference type="SAM" id="Phobius"/>
    </source>
</evidence>
<dbReference type="EnsemblMetazoa" id="GAUT033666-RA">
    <property type="protein sequence ID" value="GAUT033666-PA"/>
    <property type="gene ID" value="GAUT033666"/>
</dbReference>
<evidence type="ECO:0000313" key="3">
    <source>
        <dbReference type="Proteomes" id="UP000078200"/>
    </source>
</evidence>
<proteinExistence type="predicted"/>